<comment type="caution">
    <text evidence="2">The sequence shown here is derived from an EMBL/GenBank/DDBJ whole genome shotgun (WGS) entry which is preliminary data.</text>
</comment>
<evidence type="ECO:0000313" key="2">
    <source>
        <dbReference type="EMBL" id="ETI46363.1"/>
    </source>
</evidence>
<feature type="region of interest" description="Disordered" evidence="1">
    <location>
        <begin position="1"/>
        <end position="22"/>
    </location>
</feature>
<proteinExistence type="predicted"/>
<gene>
    <name evidence="2" type="ORF">F443_09233</name>
</gene>
<name>V9F6L4_PHYNI</name>
<keyword evidence="3" id="KW-1185">Reference proteome</keyword>
<dbReference type="HOGENOM" id="CLU_1985972_0_0_1"/>
<sequence>MVQVPSLQPAARHHSVPGSRRAMKAACLPYPAASPPVSVHHASPSRMTPATLKWTAPVRSESTVPTSSQSLAAQALATVQHPVQRIHLYLRRPQNRLPCPRRRPEMASLGVHLARPTPVAMTRTRS</sequence>
<dbReference type="Proteomes" id="UP000018721">
    <property type="component" value="Unassembled WGS sequence"/>
</dbReference>
<dbReference type="EMBL" id="ANIZ01001579">
    <property type="protein sequence ID" value="ETI46363.1"/>
    <property type="molecule type" value="Genomic_DNA"/>
</dbReference>
<organism evidence="2 3">
    <name type="scientific">Phytophthora nicotianae P1569</name>
    <dbReference type="NCBI Taxonomy" id="1317065"/>
    <lineage>
        <taxon>Eukaryota</taxon>
        <taxon>Sar</taxon>
        <taxon>Stramenopiles</taxon>
        <taxon>Oomycota</taxon>
        <taxon>Peronosporomycetes</taxon>
        <taxon>Peronosporales</taxon>
        <taxon>Peronosporaceae</taxon>
        <taxon>Phytophthora</taxon>
    </lineage>
</organism>
<dbReference type="AlphaFoldDB" id="V9F6L4"/>
<protein>
    <submittedName>
        <fullName evidence="2">Uncharacterized protein</fullName>
    </submittedName>
</protein>
<evidence type="ECO:0000256" key="1">
    <source>
        <dbReference type="SAM" id="MobiDB-lite"/>
    </source>
</evidence>
<accession>V9F6L4</accession>
<reference evidence="2 3" key="1">
    <citation type="submission" date="2013-11" db="EMBL/GenBank/DDBJ databases">
        <title>The Genome Sequence of Phytophthora parasitica P1569.</title>
        <authorList>
            <consortium name="The Broad Institute Genomics Platform"/>
            <person name="Russ C."/>
            <person name="Tyler B."/>
            <person name="Panabieres F."/>
            <person name="Shan W."/>
            <person name="Tripathy S."/>
            <person name="Grunwald N."/>
            <person name="Machado M."/>
            <person name="Johnson C.S."/>
            <person name="Arredondo F."/>
            <person name="Hong C."/>
            <person name="Coffey M."/>
            <person name="Young S.K."/>
            <person name="Zeng Q."/>
            <person name="Gargeya S."/>
            <person name="Fitzgerald M."/>
            <person name="Abouelleil A."/>
            <person name="Alvarado L."/>
            <person name="Chapman S.B."/>
            <person name="Gainer-Dewar J."/>
            <person name="Goldberg J."/>
            <person name="Griggs A."/>
            <person name="Gujja S."/>
            <person name="Hansen M."/>
            <person name="Howarth C."/>
            <person name="Imamovic A."/>
            <person name="Ireland A."/>
            <person name="Larimer J."/>
            <person name="McCowan C."/>
            <person name="Murphy C."/>
            <person name="Pearson M."/>
            <person name="Poon T.W."/>
            <person name="Priest M."/>
            <person name="Roberts A."/>
            <person name="Saif S."/>
            <person name="Shea T."/>
            <person name="Sykes S."/>
            <person name="Wortman J."/>
            <person name="Nusbaum C."/>
            <person name="Birren B."/>
        </authorList>
    </citation>
    <scope>NUCLEOTIDE SEQUENCE [LARGE SCALE GENOMIC DNA]</scope>
    <source>
        <strain evidence="2 3">P1569</strain>
    </source>
</reference>
<evidence type="ECO:0000313" key="3">
    <source>
        <dbReference type="Proteomes" id="UP000018721"/>
    </source>
</evidence>